<feature type="domain" description="M23ase beta-sheet core" evidence="2">
    <location>
        <begin position="187"/>
        <end position="283"/>
    </location>
</feature>
<dbReference type="SUPFAM" id="SSF51261">
    <property type="entry name" value="Duplicated hybrid motif"/>
    <property type="match status" value="1"/>
</dbReference>
<dbReference type="GO" id="GO:0004222">
    <property type="term" value="F:metalloendopeptidase activity"/>
    <property type="evidence" value="ECO:0007669"/>
    <property type="project" value="TreeGrafter"/>
</dbReference>
<dbReference type="InterPro" id="IPR050570">
    <property type="entry name" value="Cell_wall_metabolism_enzyme"/>
</dbReference>
<comment type="caution">
    <text evidence="3">The sequence shown here is derived from an EMBL/GenBank/DDBJ whole genome shotgun (WGS) entry which is preliminary data.</text>
</comment>
<sequence length="329" mass="36480">MTQRWLLIGFMSLCPVVAEASWREQLLLSPTEPTTNEVQAVTQQDHFTTQPRPDTLTFGRDVIIETSLCAALSAEEVTSPFATKLETLLGEFMEAPLEFSGSERIQLLWEEDRRQDGSRIGPPRLSYAGLPDQAERLEVVWPVAKKGSVMFFKNEILLETLQLPVLGARLTSRFGNRRHPVYGEVRSHDGIDLAAPYGTPVITTAPGRISFIGRQGGYGRVIEVEHAMGAISRYTHLSRFSPQLVVGDLVNAGQVLGEVGTSGVATGPNLHYEVRVDDQPVDPLDQGQRIILGEQLTRLEYQALLNEVRGRFEQAIGMPSVYDLITLNQ</sequence>
<dbReference type="PANTHER" id="PTHR21666">
    <property type="entry name" value="PEPTIDASE-RELATED"/>
    <property type="match status" value="1"/>
</dbReference>
<organism evidence="3">
    <name type="scientific">marine sediment metagenome</name>
    <dbReference type="NCBI Taxonomy" id="412755"/>
    <lineage>
        <taxon>unclassified sequences</taxon>
        <taxon>metagenomes</taxon>
        <taxon>ecological metagenomes</taxon>
    </lineage>
</organism>
<dbReference type="Pfam" id="PF01551">
    <property type="entry name" value="Peptidase_M23"/>
    <property type="match status" value="1"/>
</dbReference>
<dbReference type="PANTHER" id="PTHR21666:SF289">
    <property type="entry name" value="L-ALA--D-GLU ENDOPEPTIDASE"/>
    <property type="match status" value="1"/>
</dbReference>
<dbReference type="EMBL" id="LAZR01000159">
    <property type="protein sequence ID" value="KKN85400.1"/>
    <property type="molecule type" value="Genomic_DNA"/>
</dbReference>
<evidence type="ECO:0000256" key="1">
    <source>
        <dbReference type="ARBA" id="ARBA00022729"/>
    </source>
</evidence>
<gene>
    <name evidence="3" type="ORF">LCGC14_0278970</name>
</gene>
<name>A0A0F9TWJ3_9ZZZZ</name>
<dbReference type="Gene3D" id="2.70.70.10">
    <property type="entry name" value="Glucose Permease (Domain IIA)"/>
    <property type="match status" value="1"/>
</dbReference>
<evidence type="ECO:0000313" key="3">
    <source>
        <dbReference type="EMBL" id="KKN85400.1"/>
    </source>
</evidence>
<protein>
    <recommendedName>
        <fullName evidence="2">M23ase beta-sheet core domain-containing protein</fullName>
    </recommendedName>
</protein>
<dbReference type="AlphaFoldDB" id="A0A0F9TWJ3"/>
<proteinExistence type="predicted"/>
<dbReference type="InterPro" id="IPR011055">
    <property type="entry name" value="Dup_hybrid_motif"/>
</dbReference>
<accession>A0A0F9TWJ3</accession>
<dbReference type="Gene3D" id="3.10.450.350">
    <property type="match status" value="1"/>
</dbReference>
<reference evidence="3" key="1">
    <citation type="journal article" date="2015" name="Nature">
        <title>Complex archaea that bridge the gap between prokaryotes and eukaryotes.</title>
        <authorList>
            <person name="Spang A."/>
            <person name="Saw J.H."/>
            <person name="Jorgensen S.L."/>
            <person name="Zaremba-Niedzwiedzka K."/>
            <person name="Martijn J."/>
            <person name="Lind A.E."/>
            <person name="van Eijk R."/>
            <person name="Schleper C."/>
            <person name="Guy L."/>
            <person name="Ettema T.J."/>
        </authorList>
    </citation>
    <scope>NUCLEOTIDE SEQUENCE</scope>
</reference>
<keyword evidence="1" id="KW-0732">Signal</keyword>
<evidence type="ECO:0000259" key="2">
    <source>
        <dbReference type="Pfam" id="PF01551"/>
    </source>
</evidence>
<dbReference type="CDD" id="cd12797">
    <property type="entry name" value="M23_peptidase"/>
    <property type="match status" value="1"/>
</dbReference>
<dbReference type="InterPro" id="IPR016047">
    <property type="entry name" value="M23ase_b-sheet_dom"/>
</dbReference>